<name>A0ABQ6I6C9_9MICO</name>
<accession>A0ABQ6I6C9</accession>
<dbReference type="EMBL" id="BSUK01000001">
    <property type="protein sequence ID" value="GMA26334.1"/>
    <property type="molecule type" value="Genomic_DNA"/>
</dbReference>
<gene>
    <name evidence="2" type="ORF">GCM10025864_40930</name>
</gene>
<feature type="compositionally biased region" description="Basic and acidic residues" evidence="1">
    <location>
        <begin position="93"/>
        <end position="104"/>
    </location>
</feature>
<evidence type="ECO:0000256" key="1">
    <source>
        <dbReference type="SAM" id="MobiDB-lite"/>
    </source>
</evidence>
<comment type="caution">
    <text evidence="2">The sequence shown here is derived from an EMBL/GenBank/DDBJ whole genome shotgun (WGS) entry which is preliminary data.</text>
</comment>
<proteinExistence type="predicted"/>
<protein>
    <submittedName>
        <fullName evidence="2">Uncharacterized protein</fullName>
    </submittedName>
</protein>
<organism evidence="2 3">
    <name type="scientific">Luteimicrobium album</name>
    <dbReference type="NCBI Taxonomy" id="1054550"/>
    <lineage>
        <taxon>Bacteria</taxon>
        <taxon>Bacillati</taxon>
        <taxon>Actinomycetota</taxon>
        <taxon>Actinomycetes</taxon>
        <taxon>Micrococcales</taxon>
        <taxon>Luteimicrobium</taxon>
    </lineage>
</organism>
<sequence length="117" mass="12728">MVGAEVDHEDVVRELRRDLAARAVRQREHDDVVPGEVVGRGRDQLAACEGAQVRVVLAEQRAGVGVRRERADLDLGMVGEEPQGLPAGVAARSGDRHSDRHMHDLTYLCAPRKSGTS</sequence>
<evidence type="ECO:0000313" key="2">
    <source>
        <dbReference type="EMBL" id="GMA26334.1"/>
    </source>
</evidence>
<keyword evidence="3" id="KW-1185">Reference proteome</keyword>
<feature type="region of interest" description="Disordered" evidence="1">
    <location>
        <begin position="75"/>
        <end position="105"/>
    </location>
</feature>
<reference evidence="3" key="1">
    <citation type="journal article" date="2019" name="Int. J. Syst. Evol. Microbiol.">
        <title>The Global Catalogue of Microorganisms (GCM) 10K type strain sequencing project: providing services to taxonomists for standard genome sequencing and annotation.</title>
        <authorList>
            <consortium name="The Broad Institute Genomics Platform"/>
            <consortium name="The Broad Institute Genome Sequencing Center for Infectious Disease"/>
            <person name="Wu L."/>
            <person name="Ma J."/>
        </authorList>
    </citation>
    <scope>NUCLEOTIDE SEQUENCE [LARGE SCALE GENOMIC DNA]</scope>
    <source>
        <strain evidence="3">NBRC 106348</strain>
    </source>
</reference>
<evidence type="ECO:0000313" key="3">
    <source>
        <dbReference type="Proteomes" id="UP001157091"/>
    </source>
</evidence>
<dbReference type="Proteomes" id="UP001157091">
    <property type="component" value="Unassembled WGS sequence"/>
</dbReference>